<comment type="similarity">
    <text evidence="2">Belongs to the GtrA family.</text>
</comment>
<dbReference type="Pfam" id="PF04138">
    <property type="entry name" value="GtrA_DPMS_TM"/>
    <property type="match status" value="1"/>
</dbReference>
<dbReference type="GO" id="GO:0000271">
    <property type="term" value="P:polysaccharide biosynthetic process"/>
    <property type="evidence" value="ECO:0007669"/>
    <property type="project" value="InterPro"/>
</dbReference>
<keyword evidence="9" id="KW-1185">Reference proteome</keyword>
<feature type="transmembrane region" description="Helical" evidence="6">
    <location>
        <begin position="106"/>
        <end position="128"/>
    </location>
</feature>
<feature type="transmembrane region" description="Helical" evidence="6">
    <location>
        <begin position="75"/>
        <end position="94"/>
    </location>
</feature>
<dbReference type="AlphaFoldDB" id="A0AAV4LCQ7"/>
<dbReference type="InterPro" id="IPR007267">
    <property type="entry name" value="GtrA_DPMS_TM"/>
</dbReference>
<evidence type="ECO:0000313" key="9">
    <source>
        <dbReference type="Proteomes" id="UP001057291"/>
    </source>
</evidence>
<evidence type="ECO:0000313" key="8">
    <source>
        <dbReference type="EMBL" id="GIM45622.1"/>
    </source>
</evidence>
<accession>A0AAV4LCQ7</accession>
<dbReference type="RefSeq" id="WP_282198808.1">
    <property type="nucleotide sequence ID" value="NZ_BOQE01000001.1"/>
</dbReference>
<dbReference type="InterPro" id="IPR051401">
    <property type="entry name" value="GtrA_CellWall_Glycosyl"/>
</dbReference>
<evidence type="ECO:0000256" key="3">
    <source>
        <dbReference type="ARBA" id="ARBA00022692"/>
    </source>
</evidence>
<keyword evidence="4 6" id="KW-1133">Transmembrane helix</keyword>
<evidence type="ECO:0000256" key="6">
    <source>
        <dbReference type="SAM" id="Phobius"/>
    </source>
</evidence>
<sequence>MNLSFAKREQCLQFFRFCLIGLVNTSVSYINYYLFIRIGIGMAVSYALAYLVGMISSLLFNASWTFAVRRIHWNMTVKFVLANLLVAACGEWLLRPVVYQLHIPVQYAQLFTLIPTTVLNFMLSRFWVFRVRAMA</sequence>
<evidence type="ECO:0000256" key="5">
    <source>
        <dbReference type="ARBA" id="ARBA00023136"/>
    </source>
</evidence>
<feature type="transmembrane region" description="Helical" evidence="6">
    <location>
        <begin position="12"/>
        <end position="35"/>
    </location>
</feature>
<dbReference type="PANTHER" id="PTHR38459:SF1">
    <property type="entry name" value="PROPHAGE BACTOPRENOL-LINKED GLUCOSE TRANSLOCASE HOMOLOG"/>
    <property type="match status" value="1"/>
</dbReference>
<proteinExistence type="inferred from homology"/>
<comment type="caution">
    <text evidence="8">The sequence shown here is derived from an EMBL/GenBank/DDBJ whole genome shotgun (WGS) entry which is preliminary data.</text>
</comment>
<name>A0AAV4LCQ7_9BACL</name>
<reference evidence="8" key="1">
    <citation type="journal article" date="2023" name="Int. J. Syst. Evol. Microbiol.">
        <title>Collibacillus ludicampi gen. nov., sp. nov., a new soil bacterium of the family Alicyclobacillaceae.</title>
        <authorList>
            <person name="Jojima T."/>
            <person name="Ioku Y."/>
            <person name="Fukuta Y."/>
            <person name="Shirasaka N."/>
            <person name="Matsumura Y."/>
            <person name="Mori M."/>
        </authorList>
    </citation>
    <scope>NUCLEOTIDE SEQUENCE</scope>
    <source>
        <strain evidence="8">TP075</strain>
    </source>
</reference>
<keyword evidence="3 6" id="KW-0812">Transmembrane</keyword>
<feature type="transmembrane region" description="Helical" evidence="6">
    <location>
        <begin position="47"/>
        <end position="68"/>
    </location>
</feature>
<keyword evidence="5 6" id="KW-0472">Membrane</keyword>
<comment type="subcellular location">
    <subcellularLocation>
        <location evidence="1">Membrane</location>
        <topology evidence="1">Multi-pass membrane protein</topology>
    </subcellularLocation>
</comment>
<dbReference type="Proteomes" id="UP001057291">
    <property type="component" value="Unassembled WGS sequence"/>
</dbReference>
<evidence type="ECO:0000256" key="2">
    <source>
        <dbReference type="ARBA" id="ARBA00009399"/>
    </source>
</evidence>
<dbReference type="GO" id="GO:0005886">
    <property type="term" value="C:plasma membrane"/>
    <property type="evidence" value="ECO:0007669"/>
    <property type="project" value="TreeGrafter"/>
</dbReference>
<evidence type="ECO:0000256" key="4">
    <source>
        <dbReference type="ARBA" id="ARBA00022989"/>
    </source>
</evidence>
<organism evidence="8 9">
    <name type="scientific">Collibacillus ludicampi</name>
    <dbReference type="NCBI Taxonomy" id="2771369"/>
    <lineage>
        <taxon>Bacteria</taxon>
        <taxon>Bacillati</taxon>
        <taxon>Bacillota</taxon>
        <taxon>Bacilli</taxon>
        <taxon>Bacillales</taxon>
        <taxon>Alicyclobacillaceae</taxon>
        <taxon>Collibacillus</taxon>
    </lineage>
</organism>
<protein>
    <submittedName>
        <fullName evidence="8">Membrane protein</fullName>
    </submittedName>
</protein>
<feature type="domain" description="GtrA/DPMS transmembrane" evidence="7">
    <location>
        <begin position="16"/>
        <end position="129"/>
    </location>
</feature>
<dbReference type="PANTHER" id="PTHR38459">
    <property type="entry name" value="PROPHAGE BACTOPRENOL-LINKED GLUCOSE TRANSLOCASE HOMOLOG"/>
    <property type="match status" value="1"/>
</dbReference>
<dbReference type="EMBL" id="BOQE01000001">
    <property type="protein sequence ID" value="GIM45622.1"/>
    <property type="molecule type" value="Genomic_DNA"/>
</dbReference>
<evidence type="ECO:0000256" key="1">
    <source>
        <dbReference type="ARBA" id="ARBA00004141"/>
    </source>
</evidence>
<evidence type="ECO:0000259" key="7">
    <source>
        <dbReference type="Pfam" id="PF04138"/>
    </source>
</evidence>
<gene>
    <name evidence="8" type="ORF">DNHGIG_11710</name>
</gene>